<evidence type="ECO:0000313" key="3">
    <source>
        <dbReference type="Proteomes" id="UP000218231"/>
    </source>
</evidence>
<proteinExistence type="predicted"/>
<feature type="signal peptide" evidence="1">
    <location>
        <begin position="1"/>
        <end position="16"/>
    </location>
</feature>
<name>A0A2A2M033_9BILA</name>
<reference evidence="2 3" key="1">
    <citation type="journal article" date="2017" name="Curr. Biol.">
        <title>Genome architecture and evolution of a unichromosomal asexual nematode.</title>
        <authorList>
            <person name="Fradin H."/>
            <person name="Zegar C."/>
            <person name="Gutwein M."/>
            <person name="Lucas J."/>
            <person name="Kovtun M."/>
            <person name="Corcoran D."/>
            <person name="Baugh L.R."/>
            <person name="Kiontke K."/>
            <person name="Gunsalus K."/>
            <person name="Fitch D.H."/>
            <person name="Piano F."/>
        </authorList>
    </citation>
    <scope>NUCLEOTIDE SEQUENCE [LARGE SCALE GENOMIC DNA]</scope>
    <source>
        <strain evidence="2">PF1309</strain>
    </source>
</reference>
<accession>A0A2A2M033</accession>
<dbReference type="PANTHER" id="PTHR35573:SF1">
    <property type="entry name" value="ML DOMAIN-CONTAINING PROTEIN"/>
    <property type="match status" value="1"/>
</dbReference>
<dbReference type="STRING" id="2018661.A0A2A2M033"/>
<dbReference type="AlphaFoldDB" id="A0A2A2M033"/>
<evidence type="ECO:0008006" key="4">
    <source>
        <dbReference type="Google" id="ProtNLM"/>
    </source>
</evidence>
<keyword evidence="3" id="KW-1185">Reference proteome</keyword>
<dbReference type="Proteomes" id="UP000218231">
    <property type="component" value="Unassembled WGS sequence"/>
</dbReference>
<dbReference type="OrthoDB" id="5856944at2759"/>
<dbReference type="EMBL" id="LIAE01006288">
    <property type="protein sequence ID" value="PAV91842.1"/>
    <property type="molecule type" value="Genomic_DNA"/>
</dbReference>
<dbReference type="PANTHER" id="PTHR35573">
    <property type="entry name" value="PROTEIN CBG22129"/>
    <property type="match status" value="1"/>
</dbReference>
<protein>
    <recommendedName>
        <fullName evidence="4">MD-2-related lipid-recognition domain-containing protein</fullName>
    </recommendedName>
</protein>
<evidence type="ECO:0000313" key="2">
    <source>
        <dbReference type="EMBL" id="PAV91842.1"/>
    </source>
</evidence>
<sequence>MLRNLIFLGLIGICLGANCPAWPNNTDTQKNWWPCSSGPVIFSDVNQTDCNGNYEYPIHLAKPLLIVTQADNQGHVYSSPGLKQTINFWEWNDSTCTWAPMPTFGLLKNLDACTNGVKCPIQLGKQTLTFELDFSDVESIIKMLKDDWPYQLQYILHDDPTGDEMCLMFQARAYVTN</sequence>
<gene>
    <name evidence="2" type="ORF">WR25_15600</name>
</gene>
<evidence type="ECO:0000256" key="1">
    <source>
        <dbReference type="SAM" id="SignalP"/>
    </source>
</evidence>
<organism evidence="2 3">
    <name type="scientific">Diploscapter pachys</name>
    <dbReference type="NCBI Taxonomy" id="2018661"/>
    <lineage>
        <taxon>Eukaryota</taxon>
        <taxon>Metazoa</taxon>
        <taxon>Ecdysozoa</taxon>
        <taxon>Nematoda</taxon>
        <taxon>Chromadorea</taxon>
        <taxon>Rhabditida</taxon>
        <taxon>Rhabditina</taxon>
        <taxon>Rhabditomorpha</taxon>
        <taxon>Rhabditoidea</taxon>
        <taxon>Rhabditidae</taxon>
        <taxon>Diploscapter</taxon>
    </lineage>
</organism>
<keyword evidence="1" id="KW-0732">Signal</keyword>
<comment type="caution">
    <text evidence="2">The sequence shown here is derived from an EMBL/GenBank/DDBJ whole genome shotgun (WGS) entry which is preliminary data.</text>
</comment>
<feature type="chain" id="PRO_5012313502" description="MD-2-related lipid-recognition domain-containing protein" evidence="1">
    <location>
        <begin position="17"/>
        <end position="177"/>
    </location>
</feature>